<evidence type="ECO:0000256" key="4">
    <source>
        <dbReference type="ARBA" id="ARBA00023002"/>
    </source>
</evidence>
<dbReference type="RefSeq" id="WP_189048254.1">
    <property type="nucleotide sequence ID" value="NZ_BMJQ01000009.1"/>
</dbReference>
<dbReference type="Pfam" id="PF00881">
    <property type="entry name" value="Nitroreductase"/>
    <property type="match status" value="1"/>
</dbReference>
<keyword evidence="2" id="KW-0285">Flavoprotein</keyword>
<evidence type="ECO:0000259" key="5">
    <source>
        <dbReference type="Pfam" id="PF00881"/>
    </source>
</evidence>
<evidence type="ECO:0000256" key="3">
    <source>
        <dbReference type="ARBA" id="ARBA00022643"/>
    </source>
</evidence>
<evidence type="ECO:0000256" key="2">
    <source>
        <dbReference type="ARBA" id="ARBA00022630"/>
    </source>
</evidence>
<keyword evidence="4" id="KW-0560">Oxidoreductase</keyword>
<keyword evidence="3" id="KW-0288">FMN</keyword>
<proteinExistence type="inferred from homology"/>
<organism evidence="6 7">
    <name type="scientific">Aliidongia dinghuensis</name>
    <dbReference type="NCBI Taxonomy" id="1867774"/>
    <lineage>
        <taxon>Bacteria</taxon>
        <taxon>Pseudomonadati</taxon>
        <taxon>Pseudomonadota</taxon>
        <taxon>Alphaproteobacteria</taxon>
        <taxon>Rhodospirillales</taxon>
        <taxon>Dongiaceae</taxon>
        <taxon>Aliidongia</taxon>
    </lineage>
</organism>
<evidence type="ECO:0000313" key="6">
    <source>
        <dbReference type="EMBL" id="GGF26833.1"/>
    </source>
</evidence>
<dbReference type="EMBL" id="BMJQ01000009">
    <property type="protein sequence ID" value="GGF26833.1"/>
    <property type="molecule type" value="Genomic_DNA"/>
</dbReference>
<dbReference type="AlphaFoldDB" id="A0A8J2YWZ3"/>
<evidence type="ECO:0000256" key="1">
    <source>
        <dbReference type="ARBA" id="ARBA00008366"/>
    </source>
</evidence>
<keyword evidence="7" id="KW-1185">Reference proteome</keyword>
<dbReference type="GO" id="GO:0016491">
    <property type="term" value="F:oxidoreductase activity"/>
    <property type="evidence" value="ECO:0007669"/>
    <property type="project" value="UniProtKB-KW"/>
</dbReference>
<feature type="domain" description="Nitroreductase" evidence="5">
    <location>
        <begin position="13"/>
        <end position="169"/>
    </location>
</feature>
<dbReference type="SUPFAM" id="SSF55469">
    <property type="entry name" value="FMN-dependent nitroreductase-like"/>
    <property type="match status" value="1"/>
</dbReference>
<dbReference type="PANTHER" id="PTHR43425:SF2">
    <property type="entry name" value="OXYGEN-INSENSITIVE NADPH NITROREDUCTASE"/>
    <property type="match status" value="1"/>
</dbReference>
<evidence type="ECO:0000313" key="7">
    <source>
        <dbReference type="Proteomes" id="UP000646365"/>
    </source>
</evidence>
<dbReference type="InterPro" id="IPR029479">
    <property type="entry name" value="Nitroreductase"/>
</dbReference>
<sequence>MTDERGAVISELLRSHRSIRRFKTDPIEPELIERICADAIQGSSSSGNLNTFALVLTEDPARKAKLCALHYEQPMIRQAPLLITFCADVHRTRRWLTLREARDNFNNLQGFLVAAFDAIILAQSVALACEAHGLGICYLGTTIDAATEIARTLELPETCVPVTSLVVGYPDEAPARRDRLPLAAYLHRERYQPPADADFLDLYAERESKGWQRYQALGPDMAAKMAEHGITSLAQFYTSDLKYAPARCEATSEQFSQLLVEQGYTDRLRGTARRKQG</sequence>
<accession>A0A8J2YWZ3</accession>
<comment type="similarity">
    <text evidence="1">Belongs to the flavin oxidoreductase frp family.</text>
</comment>
<comment type="caution">
    <text evidence="6">The sequence shown here is derived from an EMBL/GenBank/DDBJ whole genome shotgun (WGS) entry which is preliminary data.</text>
</comment>
<gene>
    <name evidence="6" type="ORF">GCM10011611_36070</name>
</gene>
<dbReference type="Proteomes" id="UP000646365">
    <property type="component" value="Unassembled WGS sequence"/>
</dbReference>
<dbReference type="InterPro" id="IPR016446">
    <property type="entry name" value="Flavin_OxRdtase_Frp"/>
</dbReference>
<reference evidence="6" key="2">
    <citation type="submission" date="2020-09" db="EMBL/GenBank/DDBJ databases">
        <authorList>
            <person name="Sun Q."/>
            <person name="Zhou Y."/>
        </authorList>
    </citation>
    <scope>NUCLEOTIDE SEQUENCE</scope>
    <source>
        <strain evidence="6">CGMCC 1.15725</strain>
    </source>
</reference>
<protein>
    <submittedName>
        <fullName evidence="6">NADPH-dependent oxidoreductase</fullName>
    </submittedName>
</protein>
<dbReference type="Gene3D" id="3.40.109.10">
    <property type="entry name" value="NADH Oxidase"/>
    <property type="match status" value="1"/>
</dbReference>
<dbReference type="InterPro" id="IPR000415">
    <property type="entry name" value="Nitroreductase-like"/>
</dbReference>
<dbReference type="PANTHER" id="PTHR43425">
    <property type="entry name" value="OXYGEN-INSENSITIVE NADPH NITROREDUCTASE"/>
    <property type="match status" value="1"/>
</dbReference>
<name>A0A8J2YWZ3_9PROT</name>
<reference evidence="6" key="1">
    <citation type="journal article" date="2014" name="Int. J. Syst. Evol. Microbiol.">
        <title>Complete genome sequence of Corynebacterium casei LMG S-19264T (=DSM 44701T), isolated from a smear-ripened cheese.</title>
        <authorList>
            <consortium name="US DOE Joint Genome Institute (JGI-PGF)"/>
            <person name="Walter F."/>
            <person name="Albersmeier A."/>
            <person name="Kalinowski J."/>
            <person name="Ruckert C."/>
        </authorList>
    </citation>
    <scope>NUCLEOTIDE SEQUENCE</scope>
    <source>
        <strain evidence="6">CGMCC 1.15725</strain>
    </source>
</reference>